<dbReference type="PANTHER" id="PTHR30346:SF0">
    <property type="entry name" value="HCA OPERON TRANSCRIPTIONAL ACTIVATOR HCAR"/>
    <property type="match status" value="1"/>
</dbReference>
<evidence type="ECO:0000259" key="5">
    <source>
        <dbReference type="PROSITE" id="PS50931"/>
    </source>
</evidence>
<dbReference type="InterPro" id="IPR000847">
    <property type="entry name" value="LysR_HTH_N"/>
</dbReference>
<reference evidence="6" key="1">
    <citation type="submission" date="2019-03" db="EMBL/GenBank/DDBJ databases">
        <authorList>
            <person name="Danneels B."/>
        </authorList>
    </citation>
    <scope>NUCLEOTIDE SEQUENCE</scope>
</reference>
<dbReference type="SUPFAM" id="SSF46785">
    <property type="entry name" value="Winged helix' DNA-binding domain"/>
    <property type="match status" value="1"/>
</dbReference>
<sequence>MSVSELIRLDGKLLVTFCVVAQELHFGRAAQRLCISQPPLSQQIKRLEQLVGTPLFERTTRSVSLTPAGAVMFHRASQLCADMQEMLQLTRQSAQGLHGSLRVGLAPSAGYSPVVQALQAYRRQHPQIALSLHEMNSVHMPAALRARELDAAIMRPFAAHADIDTQCVHREALGLVACHDDLVGGARISLAQVAQSPLIGYEADHSPYFRQLLEDLFHQAGLAPRIVQESRLPTILTLVEAGVGRAIVPWSLARLHADTLKFIPVDELAPRPASLVMATLRGNANPTLANFVATLLAHPGAQAQE</sequence>
<keyword evidence="4" id="KW-0804">Transcription</keyword>
<dbReference type="Pfam" id="PF03466">
    <property type="entry name" value="LysR_substrate"/>
    <property type="match status" value="1"/>
</dbReference>
<dbReference type="FunFam" id="1.10.10.10:FF:000001">
    <property type="entry name" value="LysR family transcriptional regulator"/>
    <property type="match status" value="1"/>
</dbReference>
<accession>A0A484RTR7</accession>
<dbReference type="PANTHER" id="PTHR30346">
    <property type="entry name" value="TRANSCRIPTIONAL DUAL REGULATOR HCAR-RELATED"/>
    <property type="match status" value="1"/>
</dbReference>
<dbReference type="PROSITE" id="PS50931">
    <property type="entry name" value="HTH_LYSR"/>
    <property type="match status" value="1"/>
</dbReference>
<evidence type="ECO:0000256" key="2">
    <source>
        <dbReference type="ARBA" id="ARBA00023015"/>
    </source>
</evidence>
<dbReference type="Pfam" id="PF00126">
    <property type="entry name" value="HTH_1"/>
    <property type="match status" value="1"/>
</dbReference>
<dbReference type="GO" id="GO:0003677">
    <property type="term" value="F:DNA binding"/>
    <property type="evidence" value="ECO:0007669"/>
    <property type="project" value="UniProtKB-KW"/>
</dbReference>
<gene>
    <name evidence="6" type="ORF">BRI6_0159</name>
</gene>
<dbReference type="InterPro" id="IPR005119">
    <property type="entry name" value="LysR_subst-bd"/>
</dbReference>
<dbReference type="EMBL" id="CAADII010000006">
    <property type="protein sequence ID" value="VFR52897.1"/>
    <property type="molecule type" value="Genomic_DNA"/>
</dbReference>
<dbReference type="PRINTS" id="PR00039">
    <property type="entry name" value="HTHLYSR"/>
</dbReference>
<dbReference type="InterPro" id="IPR036388">
    <property type="entry name" value="WH-like_DNA-bd_sf"/>
</dbReference>
<name>A0A484RTR7_9ZZZZ</name>
<comment type="similarity">
    <text evidence="1">Belongs to the LysR transcriptional regulatory family.</text>
</comment>
<organism evidence="6">
    <name type="scientific">plant metagenome</name>
    <dbReference type="NCBI Taxonomy" id="1297885"/>
    <lineage>
        <taxon>unclassified sequences</taxon>
        <taxon>metagenomes</taxon>
        <taxon>organismal metagenomes</taxon>
    </lineage>
</organism>
<dbReference type="AlphaFoldDB" id="A0A484RTR7"/>
<dbReference type="Gene3D" id="1.10.10.10">
    <property type="entry name" value="Winged helix-like DNA-binding domain superfamily/Winged helix DNA-binding domain"/>
    <property type="match status" value="1"/>
</dbReference>
<dbReference type="GO" id="GO:0003700">
    <property type="term" value="F:DNA-binding transcription factor activity"/>
    <property type="evidence" value="ECO:0007669"/>
    <property type="project" value="InterPro"/>
</dbReference>
<dbReference type="GO" id="GO:0032993">
    <property type="term" value="C:protein-DNA complex"/>
    <property type="evidence" value="ECO:0007669"/>
    <property type="project" value="TreeGrafter"/>
</dbReference>
<evidence type="ECO:0000256" key="4">
    <source>
        <dbReference type="ARBA" id="ARBA00023163"/>
    </source>
</evidence>
<keyword evidence="3" id="KW-0238">DNA-binding</keyword>
<keyword evidence="2" id="KW-0805">Transcription regulation</keyword>
<evidence type="ECO:0000313" key="6">
    <source>
        <dbReference type="EMBL" id="VFR52897.1"/>
    </source>
</evidence>
<proteinExistence type="inferred from homology"/>
<evidence type="ECO:0000256" key="3">
    <source>
        <dbReference type="ARBA" id="ARBA00023125"/>
    </source>
</evidence>
<feature type="domain" description="HTH lysR-type" evidence="5">
    <location>
        <begin position="9"/>
        <end position="66"/>
    </location>
</feature>
<dbReference type="Gene3D" id="3.40.190.10">
    <property type="entry name" value="Periplasmic binding protein-like II"/>
    <property type="match status" value="2"/>
</dbReference>
<dbReference type="InterPro" id="IPR036390">
    <property type="entry name" value="WH_DNA-bd_sf"/>
</dbReference>
<evidence type="ECO:0000256" key="1">
    <source>
        <dbReference type="ARBA" id="ARBA00009437"/>
    </source>
</evidence>
<dbReference type="CDD" id="cd08414">
    <property type="entry name" value="PBP2_LTTR_aromatics_like"/>
    <property type="match status" value="1"/>
</dbReference>
<dbReference type="SUPFAM" id="SSF53850">
    <property type="entry name" value="Periplasmic binding protein-like II"/>
    <property type="match status" value="1"/>
</dbReference>
<protein>
    <submittedName>
        <fullName evidence="6">Transcriptional regulator, LysR family</fullName>
    </submittedName>
</protein>